<evidence type="ECO:0000259" key="11">
    <source>
        <dbReference type="Pfam" id="PF03033"/>
    </source>
</evidence>
<comment type="subcellular location">
    <subcellularLocation>
        <location evidence="10">Cell membrane</location>
        <topology evidence="10">Peripheral membrane protein</topology>
        <orientation evidence="10">Cytoplasmic side</orientation>
    </subcellularLocation>
</comment>
<keyword evidence="6 10" id="KW-0573">Peptidoglycan synthesis</keyword>
<comment type="pathway">
    <text evidence="10">Cell wall biogenesis; peptidoglycan biosynthesis.</text>
</comment>
<keyword evidence="1 10" id="KW-1003">Cell membrane</keyword>
<keyword evidence="4 10" id="KW-0808">Transferase</keyword>
<accession>A0A060UQ78</accession>
<evidence type="ECO:0000256" key="4">
    <source>
        <dbReference type="ARBA" id="ARBA00022679"/>
    </source>
</evidence>
<comment type="function">
    <text evidence="10">Cell wall formation. Catalyzes the transfer of a GlcNAc subunit on undecaprenyl-pyrophosphoryl-MurNAc-pentapeptide (lipid intermediate I) to form undecaprenyl-pyrophosphoryl-MurNAc-(pentapeptide)GlcNAc (lipid intermediate II).</text>
</comment>
<evidence type="ECO:0000256" key="6">
    <source>
        <dbReference type="ARBA" id="ARBA00022984"/>
    </source>
</evidence>
<reference evidence="13" key="1">
    <citation type="submission" date="2014-03" db="EMBL/GenBank/DDBJ databases">
        <authorList>
            <person name="Genoscope - CEA"/>
        </authorList>
    </citation>
    <scope>NUCLEOTIDE SEQUENCE [LARGE SCALE GENOMIC DNA]</scope>
    <source>
        <strain evidence="13">CF27</strain>
    </source>
</reference>
<dbReference type="SUPFAM" id="SSF53756">
    <property type="entry name" value="UDP-Glycosyltransferase/glycogen phosphorylase"/>
    <property type="match status" value="1"/>
</dbReference>
<dbReference type="GO" id="GO:0008360">
    <property type="term" value="P:regulation of cell shape"/>
    <property type="evidence" value="ECO:0007669"/>
    <property type="project" value="UniProtKB-KW"/>
</dbReference>
<dbReference type="InterPro" id="IPR004276">
    <property type="entry name" value="GlycoTrans_28_N"/>
</dbReference>
<dbReference type="GO" id="GO:0005886">
    <property type="term" value="C:plasma membrane"/>
    <property type="evidence" value="ECO:0007669"/>
    <property type="project" value="UniProtKB-SubCell"/>
</dbReference>
<evidence type="ECO:0000256" key="5">
    <source>
        <dbReference type="ARBA" id="ARBA00022960"/>
    </source>
</evidence>
<dbReference type="UniPathway" id="UPA00219"/>
<organism evidence="13">
    <name type="scientific">Acidithiobacillus ferrivorans</name>
    <dbReference type="NCBI Taxonomy" id="160808"/>
    <lineage>
        <taxon>Bacteria</taxon>
        <taxon>Pseudomonadati</taxon>
        <taxon>Pseudomonadota</taxon>
        <taxon>Acidithiobacillia</taxon>
        <taxon>Acidithiobacillales</taxon>
        <taxon>Acidithiobacillaceae</taxon>
        <taxon>Acidithiobacillus</taxon>
    </lineage>
</organism>
<keyword evidence="5 10" id="KW-0133">Cell shape</keyword>
<dbReference type="EC" id="2.4.1.227" evidence="10"/>
<dbReference type="AlphaFoldDB" id="A0A060UQ78"/>
<keyword evidence="3 10" id="KW-0328">Glycosyltransferase</keyword>
<dbReference type="InterPro" id="IPR006009">
    <property type="entry name" value="GlcNAc_MurG"/>
</dbReference>
<evidence type="ECO:0000256" key="9">
    <source>
        <dbReference type="ARBA" id="ARBA00023316"/>
    </source>
</evidence>
<keyword evidence="15" id="KW-1185">Reference proteome</keyword>
<evidence type="ECO:0000256" key="2">
    <source>
        <dbReference type="ARBA" id="ARBA00022618"/>
    </source>
</evidence>
<comment type="caution">
    <text evidence="10">Lacks conserved residue(s) required for the propagation of feature annotation.</text>
</comment>
<dbReference type="EMBL" id="LT841305">
    <property type="protein sequence ID" value="SMH66938.1"/>
    <property type="molecule type" value="Genomic_DNA"/>
</dbReference>
<keyword evidence="9 10" id="KW-0961">Cell wall biogenesis/degradation</keyword>
<evidence type="ECO:0000313" key="14">
    <source>
        <dbReference type="EMBL" id="SMH66938.1"/>
    </source>
</evidence>
<name>A0A060UQ78_9PROT</name>
<dbReference type="Gene3D" id="3.40.50.2000">
    <property type="entry name" value="Glycogen Phosphorylase B"/>
    <property type="match status" value="2"/>
</dbReference>
<dbReference type="InterPro" id="IPR007235">
    <property type="entry name" value="Glyco_trans_28_C"/>
</dbReference>
<feature type="binding site" evidence="10">
    <location>
        <position position="243"/>
    </location>
    <ligand>
        <name>UDP-N-acetyl-alpha-D-glucosamine</name>
        <dbReference type="ChEBI" id="CHEBI:57705"/>
    </ligand>
</feature>
<dbReference type="PANTHER" id="PTHR21015">
    <property type="entry name" value="UDP-N-ACETYLGLUCOSAMINE--N-ACETYLMURAMYL-(PENTAPEPTIDE) PYROPHOSPHORYL-UNDECAPRENOL N-ACETYLGLUCOSAMINE TRANSFERASE 1"/>
    <property type="match status" value="1"/>
</dbReference>
<evidence type="ECO:0000256" key="1">
    <source>
        <dbReference type="ARBA" id="ARBA00022475"/>
    </source>
</evidence>
<dbReference type="RefSeq" id="WP_035190849.1">
    <property type="nucleotide sequence ID" value="NZ_CCCS020000002.1"/>
</dbReference>
<evidence type="ECO:0000256" key="3">
    <source>
        <dbReference type="ARBA" id="ARBA00022676"/>
    </source>
</evidence>
<keyword evidence="7 10" id="KW-0472">Membrane</keyword>
<dbReference type="EMBL" id="CCCS020000002">
    <property type="protein sequence ID" value="CDQ08734.1"/>
    <property type="molecule type" value="Genomic_DNA"/>
</dbReference>
<reference evidence="13" key="2">
    <citation type="submission" date="2014-07" db="EMBL/GenBank/DDBJ databases">
        <title>Initial genome analysis of the psychrotolerant acidophile Acidithiobacillus ferrivorans CF27: insights into iron and sulfur oxidation pathways and into biofilm formation.</title>
        <authorList>
            <person name="Talla E."/>
            <person name="Hedrich S."/>
            <person name="Mangenot S."/>
            <person name="Ji B."/>
            <person name="Johnson D.B."/>
            <person name="Barbe V."/>
            <person name="Bonnefoy V."/>
        </authorList>
    </citation>
    <scope>NUCLEOTIDE SEQUENCE [LARGE SCALE GENOMIC DNA]</scope>
    <source>
        <strain evidence="13">CF27</strain>
    </source>
</reference>
<dbReference type="GO" id="GO:0009252">
    <property type="term" value="P:peptidoglycan biosynthetic process"/>
    <property type="evidence" value="ECO:0007669"/>
    <property type="project" value="UniProtKB-UniRule"/>
</dbReference>
<feature type="binding site" evidence="10">
    <location>
        <begin position="12"/>
        <end position="14"/>
    </location>
    <ligand>
        <name>UDP-N-acetyl-alpha-D-glucosamine</name>
        <dbReference type="ChEBI" id="CHEBI:57705"/>
    </ligand>
</feature>
<dbReference type="GO" id="GO:0071555">
    <property type="term" value="P:cell wall organization"/>
    <property type="evidence" value="ECO:0007669"/>
    <property type="project" value="UniProtKB-KW"/>
</dbReference>
<feature type="binding site" evidence="10">
    <location>
        <position position="189"/>
    </location>
    <ligand>
        <name>UDP-N-acetyl-alpha-D-glucosamine</name>
        <dbReference type="ChEBI" id="CHEBI:57705"/>
    </ligand>
</feature>
<protein>
    <recommendedName>
        <fullName evidence="10">UDP-N-acetylglucosamine--N-acetylmuramyl-(pentapeptide) pyrophosphoryl-undecaprenol N-acetylglucosamine transferase</fullName>
        <ecNumber evidence="10">2.4.1.227</ecNumber>
    </recommendedName>
    <alternativeName>
        <fullName evidence="10">Undecaprenyl-PP-MurNAc-pentapeptide-UDPGlcNAc GlcNAc transferase</fullName>
    </alternativeName>
</protein>
<evidence type="ECO:0000313" key="15">
    <source>
        <dbReference type="Proteomes" id="UP000193925"/>
    </source>
</evidence>
<dbReference type="Proteomes" id="UP000193925">
    <property type="component" value="Chromosome AFERRI"/>
</dbReference>
<dbReference type="HAMAP" id="MF_00033">
    <property type="entry name" value="MurG"/>
    <property type="match status" value="1"/>
</dbReference>
<feature type="domain" description="Glycosyltransferase family 28 N-terminal" evidence="11">
    <location>
        <begin position="5"/>
        <end position="142"/>
    </location>
</feature>
<dbReference type="NCBIfam" id="TIGR01133">
    <property type="entry name" value="murG"/>
    <property type="match status" value="1"/>
</dbReference>
<feature type="domain" description="Glycosyl transferase family 28 C-terminal" evidence="12">
    <location>
        <begin position="183"/>
        <end position="327"/>
    </location>
</feature>
<feature type="binding site" evidence="10">
    <location>
        <position position="161"/>
    </location>
    <ligand>
        <name>UDP-N-acetyl-alpha-D-glucosamine</name>
        <dbReference type="ChEBI" id="CHEBI:57705"/>
    </ligand>
</feature>
<dbReference type="GO" id="GO:0005975">
    <property type="term" value="P:carbohydrate metabolic process"/>
    <property type="evidence" value="ECO:0007669"/>
    <property type="project" value="InterPro"/>
</dbReference>
<dbReference type="Pfam" id="PF03033">
    <property type="entry name" value="Glyco_transf_28"/>
    <property type="match status" value="1"/>
</dbReference>
<dbReference type="GO" id="GO:0051301">
    <property type="term" value="P:cell division"/>
    <property type="evidence" value="ECO:0007669"/>
    <property type="project" value="UniProtKB-KW"/>
</dbReference>
<comment type="catalytic activity">
    <reaction evidence="10">
        <text>di-trans,octa-cis-undecaprenyl diphospho-N-acetyl-alpha-D-muramoyl-L-alanyl-D-glutamyl-meso-2,6-diaminopimeloyl-D-alanyl-D-alanine + UDP-N-acetyl-alpha-D-glucosamine = di-trans,octa-cis-undecaprenyl diphospho-[N-acetyl-alpha-D-glucosaminyl-(1-&gt;4)]-N-acetyl-alpha-D-muramoyl-L-alanyl-D-glutamyl-meso-2,6-diaminopimeloyl-D-alanyl-D-alanine + UDP + H(+)</text>
        <dbReference type="Rhea" id="RHEA:31227"/>
        <dbReference type="ChEBI" id="CHEBI:15378"/>
        <dbReference type="ChEBI" id="CHEBI:57705"/>
        <dbReference type="ChEBI" id="CHEBI:58223"/>
        <dbReference type="ChEBI" id="CHEBI:61387"/>
        <dbReference type="ChEBI" id="CHEBI:61388"/>
        <dbReference type="EC" id="2.4.1.227"/>
    </reaction>
</comment>
<reference evidence="14 15" key="3">
    <citation type="submission" date="2017-03" db="EMBL/GenBank/DDBJ databases">
        <authorList>
            <person name="Regsiter A."/>
            <person name="William W."/>
        </authorList>
    </citation>
    <scope>NUCLEOTIDE SEQUENCE [LARGE SCALE GENOMIC DNA]</scope>
    <source>
        <strain evidence="14">PRJEB5721</strain>
    </source>
</reference>
<proteinExistence type="inferred from homology"/>
<evidence type="ECO:0000313" key="13">
    <source>
        <dbReference type="EMBL" id="CDQ08734.1"/>
    </source>
</evidence>
<gene>
    <name evidence="10 13" type="primary">murG</name>
    <name evidence="13" type="ORF">AFERRI_100169</name>
    <name evidence="14" type="ORF">AFERRI_50139</name>
</gene>
<keyword evidence="8 10" id="KW-0131">Cell cycle</keyword>
<comment type="similarity">
    <text evidence="10">Belongs to the glycosyltransferase 28 family. MurG subfamily.</text>
</comment>
<dbReference type="GO" id="GO:0050511">
    <property type="term" value="F:undecaprenyldiphospho-muramoylpentapeptide beta-N-acetylglucosaminyltransferase activity"/>
    <property type="evidence" value="ECO:0007669"/>
    <property type="project" value="UniProtKB-UniRule"/>
</dbReference>
<evidence type="ECO:0000259" key="12">
    <source>
        <dbReference type="Pfam" id="PF04101"/>
    </source>
</evidence>
<evidence type="ECO:0000256" key="7">
    <source>
        <dbReference type="ARBA" id="ARBA00023136"/>
    </source>
</evidence>
<feature type="binding site" evidence="10">
    <location>
        <position position="288"/>
    </location>
    <ligand>
        <name>UDP-N-acetyl-alpha-D-glucosamine</name>
        <dbReference type="ChEBI" id="CHEBI:57705"/>
    </ligand>
</feature>
<keyword evidence="2 10" id="KW-0132">Cell division</keyword>
<dbReference type="Pfam" id="PF04101">
    <property type="entry name" value="Glyco_tran_28_C"/>
    <property type="match status" value="1"/>
</dbReference>
<feature type="binding site" evidence="10">
    <location>
        <position position="124"/>
    </location>
    <ligand>
        <name>UDP-N-acetyl-alpha-D-glucosamine</name>
        <dbReference type="ChEBI" id="CHEBI:57705"/>
    </ligand>
</feature>
<dbReference type="CDD" id="cd03785">
    <property type="entry name" value="GT28_MurG"/>
    <property type="match status" value="1"/>
</dbReference>
<dbReference type="PANTHER" id="PTHR21015:SF22">
    <property type="entry name" value="GLYCOSYLTRANSFERASE"/>
    <property type="match status" value="1"/>
</dbReference>
<sequence>MADSVLIAAGGTGGHVFPALAVADALRARGVEVAFAGTATGMEARLVPERGYPLHALDMQGLRGKGIGRWLRAPWRVGKAILQARAILRQTQSRVVLGMGGYVAAPVGIAAWTLGRPLCLHEQNAIAGLSNRLLAPLAKRVFLGFPGARLAHGEWVGNPVRAAIRALPAPQERFKNRNGPPRLLIMGGSQGAKVLNEVSVAALSSMTAAERPAIWHQTGKDHLESTQAAYLQAGLDARVEPFIEDMAAALGWADLALCRAGAATIAELAAAGLGAVLIPFPFAVDDHQAVNARFLEEAGAARMLRQEGLDAIQLRAVLNPLLIDSALRQCWAEAARAQTKGDAAATVATACIECAGGKNA</sequence>
<evidence type="ECO:0000256" key="8">
    <source>
        <dbReference type="ARBA" id="ARBA00023306"/>
    </source>
</evidence>
<evidence type="ECO:0000256" key="10">
    <source>
        <dbReference type="HAMAP-Rule" id="MF_00033"/>
    </source>
</evidence>